<name>A0AA38NWI3_9AGAR</name>
<protein>
    <submittedName>
        <fullName evidence="2">Uncharacterized protein</fullName>
    </submittedName>
</protein>
<keyword evidence="1" id="KW-0732">Signal</keyword>
<proteinExistence type="predicted"/>
<gene>
    <name evidence="2" type="ORF">F5878DRAFT_647218</name>
</gene>
<dbReference type="Proteomes" id="UP001163846">
    <property type="component" value="Unassembled WGS sequence"/>
</dbReference>
<evidence type="ECO:0000256" key="1">
    <source>
        <dbReference type="SAM" id="SignalP"/>
    </source>
</evidence>
<keyword evidence="3" id="KW-1185">Reference proteome</keyword>
<dbReference type="EMBL" id="MU807158">
    <property type="protein sequence ID" value="KAJ3831920.1"/>
    <property type="molecule type" value="Genomic_DNA"/>
</dbReference>
<evidence type="ECO:0000313" key="3">
    <source>
        <dbReference type="Proteomes" id="UP001163846"/>
    </source>
</evidence>
<organism evidence="2 3">
    <name type="scientific">Lentinula raphanica</name>
    <dbReference type="NCBI Taxonomy" id="153919"/>
    <lineage>
        <taxon>Eukaryota</taxon>
        <taxon>Fungi</taxon>
        <taxon>Dikarya</taxon>
        <taxon>Basidiomycota</taxon>
        <taxon>Agaricomycotina</taxon>
        <taxon>Agaricomycetes</taxon>
        <taxon>Agaricomycetidae</taxon>
        <taxon>Agaricales</taxon>
        <taxon>Marasmiineae</taxon>
        <taxon>Omphalotaceae</taxon>
        <taxon>Lentinula</taxon>
    </lineage>
</organism>
<sequence length="203" mass="22814">MEWPTLDWFRLKWLILSSFPSPLAVSTYSNNYVIKLALPLLLSESYDTPYYTVVDQWLVKLALKTQGTGSTMAYSGAEKVSNDRMTVQGKEGAECALPSLSTLLEDPTINDPDSFVICVQIHCPVGPTLAAQPAVYYVPKDLLDGLEASHDIPWFFLCQATKIEVRNSRCGRQRSRGWRSGSFSVLRLGRPYYIVTKLTPTRK</sequence>
<feature type="chain" id="PRO_5041233805" evidence="1">
    <location>
        <begin position="27"/>
        <end position="203"/>
    </location>
</feature>
<reference evidence="2" key="1">
    <citation type="submission" date="2022-08" db="EMBL/GenBank/DDBJ databases">
        <authorList>
            <consortium name="DOE Joint Genome Institute"/>
            <person name="Min B."/>
            <person name="Riley R."/>
            <person name="Sierra-Patev S."/>
            <person name="Naranjo-Ortiz M."/>
            <person name="Looney B."/>
            <person name="Konkel Z."/>
            <person name="Slot J.C."/>
            <person name="Sakamoto Y."/>
            <person name="Steenwyk J.L."/>
            <person name="Rokas A."/>
            <person name="Carro J."/>
            <person name="Camarero S."/>
            <person name="Ferreira P."/>
            <person name="Molpeceres G."/>
            <person name="Ruiz-Duenas F.J."/>
            <person name="Serrano A."/>
            <person name="Henrissat B."/>
            <person name="Drula E."/>
            <person name="Hughes K.W."/>
            <person name="Mata J.L."/>
            <person name="Ishikawa N.K."/>
            <person name="Vargas-Isla R."/>
            <person name="Ushijima S."/>
            <person name="Smith C.A."/>
            <person name="Ahrendt S."/>
            <person name="Andreopoulos W."/>
            <person name="He G."/>
            <person name="Labutti K."/>
            <person name="Lipzen A."/>
            <person name="Ng V."/>
            <person name="Sandor L."/>
            <person name="Barry K."/>
            <person name="Martinez A.T."/>
            <person name="Xiao Y."/>
            <person name="Gibbons J.G."/>
            <person name="Terashima K."/>
            <person name="Hibbett D.S."/>
            <person name="Grigoriev I.V."/>
        </authorList>
    </citation>
    <scope>NUCLEOTIDE SEQUENCE</scope>
    <source>
        <strain evidence="2">TFB9207</strain>
    </source>
</reference>
<accession>A0AA38NWI3</accession>
<comment type="caution">
    <text evidence="2">The sequence shown here is derived from an EMBL/GenBank/DDBJ whole genome shotgun (WGS) entry which is preliminary data.</text>
</comment>
<evidence type="ECO:0000313" key="2">
    <source>
        <dbReference type="EMBL" id="KAJ3831920.1"/>
    </source>
</evidence>
<dbReference type="AlphaFoldDB" id="A0AA38NWI3"/>
<feature type="signal peptide" evidence="1">
    <location>
        <begin position="1"/>
        <end position="26"/>
    </location>
</feature>